<dbReference type="GO" id="GO:0034480">
    <property type="term" value="F:phosphatidylcholine phospholipase C activity"/>
    <property type="evidence" value="ECO:0007669"/>
    <property type="project" value="UniProtKB-EC"/>
</dbReference>
<dbReference type="OrthoDB" id="1677163at2"/>
<dbReference type="GO" id="GO:0008270">
    <property type="term" value="F:zinc ion binding"/>
    <property type="evidence" value="ECO:0007669"/>
    <property type="project" value="InterPro"/>
</dbReference>
<evidence type="ECO:0000313" key="11">
    <source>
        <dbReference type="Proteomes" id="UP000467132"/>
    </source>
</evidence>
<protein>
    <recommendedName>
        <fullName evidence="2">Phospholipase C</fullName>
        <ecNumber evidence="1">3.1.4.3</ecNumber>
    </recommendedName>
    <alternativeName>
        <fullName evidence="8">Phosphatidylcholine cholinephosphohydrolase</fullName>
    </alternativeName>
</protein>
<dbReference type="EC" id="3.1.4.3" evidence="1"/>
<evidence type="ECO:0000313" key="10">
    <source>
        <dbReference type="EMBL" id="NBI05819.1"/>
    </source>
</evidence>
<evidence type="ECO:0000256" key="1">
    <source>
        <dbReference type="ARBA" id="ARBA00012018"/>
    </source>
</evidence>
<keyword evidence="4" id="KW-0479">Metal-binding</keyword>
<dbReference type="InterPro" id="IPR001531">
    <property type="entry name" value="Zn_PLipaseC"/>
</dbReference>
<dbReference type="RefSeq" id="WP_160196308.1">
    <property type="nucleotide sequence ID" value="NZ_QXXA01000004.1"/>
</dbReference>
<evidence type="ECO:0000256" key="5">
    <source>
        <dbReference type="ARBA" id="ARBA00022729"/>
    </source>
</evidence>
<feature type="domain" description="Zn-dependent PLC" evidence="9">
    <location>
        <begin position="21"/>
        <end position="237"/>
    </location>
</feature>
<accession>A0A845QVJ9</accession>
<evidence type="ECO:0000256" key="7">
    <source>
        <dbReference type="ARBA" id="ARBA00022833"/>
    </source>
</evidence>
<dbReference type="SUPFAM" id="SSF48537">
    <property type="entry name" value="Phospholipase C/P1 nuclease"/>
    <property type="match status" value="1"/>
</dbReference>
<dbReference type="EMBL" id="QXXA01000004">
    <property type="protein sequence ID" value="NBI05819.1"/>
    <property type="molecule type" value="Genomic_DNA"/>
</dbReference>
<evidence type="ECO:0000256" key="2">
    <source>
        <dbReference type="ARBA" id="ARBA00018391"/>
    </source>
</evidence>
<reference evidence="10 11" key="1">
    <citation type="submission" date="2018-08" db="EMBL/GenBank/DDBJ databases">
        <title>Murine metabolic-syndrome-specific gut microbial biobank.</title>
        <authorList>
            <person name="Liu C."/>
        </authorList>
    </citation>
    <scope>NUCLEOTIDE SEQUENCE [LARGE SCALE GENOMIC DNA]</scope>
    <source>
        <strain evidence="10 11">583</strain>
    </source>
</reference>
<dbReference type="Pfam" id="PF00882">
    <property type="entry name" value="Zn_dep_PLPC"/>
    <property type="match status" value="1"/>
</dbReference>
<keyword evidence="5" id="KW-0732">Signal</keyword>
<keyword evidence="3" id="KW-0964">Secreted</keyword>
<keyword evidence="11" id="KW-1185">Reference proteome</keyword>
<sequence>MNRFEKYYGMAFKSVLWALNPFKKKIITTECKVHRFINYQSMKLLADNNYIEEFEVYNHYLEEVNRGAVWADQDFKSTSHFYSPTKRRGMFGHSNAKNLTNNYYKKAISYWKKGYKSRSMFYLGASLHIIQDMTIPQHVNIRLLDNHRQYENFVKTTYDIVKEFRTSKSPIEFKKLNSYIVFNAKTALKQYKKYKDLENSRERYYKITKCSLPLAQRTTAGCMIKFLKDVKYYDNKNNIN</sequence>
<comment type="caution">
    <text evidence="10">The sequence shown here is derived from an EMBL/GenBank/DDBJ whole genome shotgun (WGS) entry which is preliminary data.</text>
</comment>
<evidence type="ECO:0000256" key="3">
    <source>
        <dbReference type="ARBA" id="ARBA00022525"/>
    </source>
</evidence>
<evidence type="ECO:0000259" key="9">
    <source>
        <dbReference type="PROSITE" id="PS51346"/>
    </source>
</evidence>
<dbReference type="CDD" id="cd11009">
    <property type="entry name" value="Zn_dep_PLPC"/>
    <property type="match status" value="1"/>
</dbReference>
<dbReference type="InterPro" id="IPR029002">
    <property type="entry name" value="PLPC/GPLD1"/>
</dbReference>
<evidence type="ECO:0000256" key="4">
    <source>
        <dbReference type="ARBA" id="ARBA00022723"/>
    </source>
</evidence>
<dbReference type="Gene3D" id="1.10.575.10">
    <property type="entry name" value="P1 Nuclease"/>
    <property type="match status" value="1"/>
</dbReference>
<evidence type="ECO:0000256" key="8">
    <source>
        <dbReference type="ARBA" id="ARBA00031285"/>
    </source>
</evidence>
<name>A0A845QVJ9_9CLOT</name>
<dbReference type="Proteomes" id="UP000467132">
    <property type="component" value="Unassembled WGS sequence"/>
</dbReference>
<dbReference type="InterPro" id="IPR008947">
    <property type="entry name" value="PLipase_C/P1_nuclease_dom_sf"/>
</dbReference>
<evidence type="ECO:0000256" key="6">
    <source>
        <dbReference type="ARBA" id="ARBA00022801"/>
    </source>
</evidence>
<keyword evidence="7" id="KW-0862">Zinc</keyword>
<keyword evidence="6" id="KW-0378">Hydrolase</keyword>
<dbReference type="SMART" id="SM00770">
    <property type="entry name" value="Zn_dep_PLPC"/>
    <property type="match status" value="1"/>
</dbReference>
<dbReference type="AlphaFoldDB" id="A0A845QVJ9"/>
<proteinExistence type="predicted"/>
<organism evidence="10 11">
    <name type="scientific">Senegalia massiliensis</name>
    <dbReference type="NCBI Taxonomy" id="1720316"/>
    <lineage>
        <taxon>Bacteria</taxon>
        <taxon>Bacillati</taxon>
        <taxon>Bacillota</taxon>
        <taxon>Clostridia</taxon>
        <taxon>Eubacteriales</taxon>
        <taxon>Clostridiaceae</taxon>
        <taxon>Senegalia</taxon>
    </lineage>
</organism>
<dbReference type="PROSITE" id="PS51346">
    <property type="entry name" value="PROKAR_ZN_DEPEND_PLPC_2"/>
    <property type="match status" value="1"/>
</dbReference>
<gene>
    <name evidence="10" type="ORF">D3Z33_02985</name>
</gene>